<dbReference type="InterPro" id="IPR033900">
    <property type="entry name" value="Gram_neg_porin_domain"/>
</dbReference>
<accession>A0AAJ6P392</accession>
<proteinExistence type="predicted"/>
<name>A0AAJ6P392_9PAST</name>
<dbReference type="GO" id="GO:0015288">
    <property type="term" value="F:porin activity"/>
    <property type="evidence" value="ECO:0007669"/>
    <property type="project" value="UniProtKB-KW"/>
</dbReference>
<evidence type="ECO:0000256" key="10">
    <source>
        <dbReference type="SAM" id="SignalP"/>
    </source>
</evidence>
<keyword evidence="8" id="KW-0472">Membrane</keyword>
<evidence type="ECO:0000256" key="3">
    <source>
        <dbReference type="ARBA" id="ARBA00022452"/>
    </source>
</evidence>
<keyword evidence="5 10" id="KW-0732">Signal</keyword>
<feature type="domain" description="Porin" evidence="11">
    <location>
        <begin position="7"/>
        <end position="318"/>
    </location>
</feature>
<dbReference type="InterPro" id="IPR050298">
    <property type="entry name" value="Gram-neg_bact_OMP"/>
</dbReference>
<evidence type="ECO:0000256" key="5">
    <source>
        <dbReference type="ARBA" id="ARBA00022729"/>
    </source>
</evidence>
<evidence type="ECO:0000256" key="4">
    <source>
        <dbReference type="ARBA" id="ARBA00022692"/>
    </source>
</evidence>
<evidence type="ECO:0000256" key="8">
    <source>
        <dbReference type="ARBA" id="ARBA00023136"/>
    </source>
</evidence>
<dbReference type="AlphaFoldDB" id="A0AAJ6P392"/>
<dbReference type="SUPFAM" id="SSF56935">
    <property type="entry name" value="Porins"/>
    <property type="match status" value="1"/>
</dbReference>
<dbReference type="RefSeq" id="WP_306376249.1">
    <property type="nucleotide sequence ID" value="NZ_JASAYT010000029.1"/>
</dbReference>
<evidence type="ECO:0000256" key="2">
    <source>
        <dbReference type="ARBA" id="ARBA00022448"/>
    </source>
</evidence>
<evidence type="ECO:0000256" key="6">
    <source>
        <dbReference type="ARBA" id="ARBA00023065"/>
    </source>
</evidence>
<dbReference type="CDD" id="cd00342">
    <property type="entry name" value="gram_neg_porins"/>
    <property type="match status" value="1"/>
</dbReference>
<dbReference type="EMBL" id="JASAYT010000029">
    <property type="protein sequence ID" value="MDP8175518.1"/>
    <property type="molecule type" value="Genomic_DNA"/>
</dbReference>
<keyword evidence="9" id="KW-0998">Cell outer membrane</keyword>
<keyword evidence="7" id="KW-0626">Porin</keyword>
<protein>
    <submittedName>
        <fullName evidence="12">Porin</fullName>
    </submittedName>
</protein>
<organism evidence="12 13">
    <name type="scientific">Phocoenobacter skyensis</name>
    <dbReference type="NCBI Taxonomy" id="97481"/>
    <lineage>
        <taxon>Bacteria</taxon>
        <taxon>Pseudomonadati</taxon>
        <taxon>Pseudomonadota</taxon>
        <taxon>Gammaproteobacteria</taxon>
        <taxon>Pasteurellales</taxon>
        <taxon>Pasteurellaceae</taxon>
        <taxon>Phocoenobacter</taxon>
    </lineage>
</organism>
<keyword evidence="6" id="KW-0406">Ion transport</keyword>
<dbReference type="GO" id="GO:0046930">
    <property type="term" value="C:pore complex"/>
    <property type="evidence" value="ECO:0007669"/>
    <property type="project" value="UniProtKB-KW"/>
</dbReference>
<dbReference type="GO" id="GO:0006811">
    <property type="term" value="P:monoatomic ion transport"/>
    <property type="evidence" value="ECO:0007669"/>
    <property type="project" value="UniProtKB-KW"/>
</dbReference>
<evidence type="ECO:0000313" key="12">
    <source>
        <dbReference type="EMBL" id="MDP8175518.1"/>
    </source>
</evidence>
<reference evidence="12" key="1">
    <citation type="journal article" date="2023" name="Front. Microbiol.">
        <title>Phylogeography and host specificity of Pasteurellaceae pathogenic to sea-farmed fish in the north-east Atlantic.</title>
        <authorList>
            <person name="Gulla S."/>
            <person name="Colquhoun D.J."/>
            <person name="Olsen A.B."/>
            <person name="Spilsberg B."/>
            <person name="Lagesen K."/>
            <person name="Aakesson C.P."/>
            <person name="Strom S."/>
            <person name="Manji F."/>
            <person name="Birkbeck T.H."/>
            <person name="Nilsen H.K."/>
        </authorList>
    </citation>
    <scope>NUCLEOTIDE SEQUENCE</scope>
    <source>
        <strain evidence="12">98B1</strain>
    </source>
</reference>
<evidence type="ECO:0000256" key="1">
    <source>
        <dbReference type="ARBA" id="ARBA00004571"/>
    </source>
</evidence>
<keyword evidence="3" id="KW-1134">Transmembrane beta strand</keyword>
<evidence type="ECO:0000256" key="7">
    <source>
        <dbReference type="ARBA" id="ARBA00023114"/>
    </source>
</evidence>
<comment type="subcellular location">
    <subcellularLocation>
        <location evidence="1">Cell outer membrane</location>
        <topology evidence="1">Multi-pass membrane protein</topology>
    </subcellularLocation>
</comment>
<keyword evidence="2" id="KW-0813">Transport</keyword>
<evidence type="ECO:0000313" key="13">
    <source>
        <dbReference type="Proteomes" id="UP001231736"/>
    </source>
</evidence>
<feature type="signal peptide" evidence="10">
    <location>
        <begin position="1"/>
        <end position="20"/>
    </location>
</feature>
<dbReference type="GO" id="GO:0009279">
    <property type="term" value="C:cell outer membrane"/>
    <property type="evidence" value="ECO:0007669"/>
    <property type="project" value="UniProtKB-SubCell"/>
</dbReference>
<evidence type="ECO:0000256" key="9">
    <source>
        <dbReference type="ARBA" id="ARBA00023237"/>
    </source>
</evidence>
<dbReference type="PANTHER" id="PTHR34501">
    <property type="entry name" value="PROTEIN YDDL-RELATED"/>
    <property type="match status" value="1"/>
</dbReference>
<comment type="caution">
    <text evidence="12">The sequence shown here is derived from an EMBL/GenBank/DDBJ whole genome shotgun (WGS) entry which is preliminary data.</text>
</comment>
<dbReference type="Proteomes" id="UP001231736">
    <property type="component" value="Unassembled WGS sequence"/>
</dbReference>
<evidence type="ECO:0000259" key="11">
    <source>
        <dbReference type="Pfam" id="PF13609"/>
    </source>
</evidence>
<dbReference type="InterPro" id="IPR023614">
    <property type="entry name" value="Porin_dom_sf"/>
</dbReference>
<gene>
    <name evidence="12" type="ORF">QJU97_08615</name>
</gene>
<sequence length="335" mass="35929">MKKTLIALTVAALASTSASALTVYSENGSTVDVTGAVKMVLQKEKVGDVSKKTVINKKDAKLGVKAKYDFGTDAYALAAYEYSFLNTDETSGEVKKAYIGVGSKSAGQLTFGLQNTFADGVGASSFDNAFGVRDKFIPGDADNSIAYRYMGVEGLELGLDYVLSTETSKAWYDLGAKYSTGDITVAFAFSQAKKTPKSYKGYDFFVDKATALDTSVSYKMDNVTFGLDLGYAKFDDLARAVKDADGKITGYKAETGDVKAYYVSPGVKVAFGDAAVYGNYTYTKAEDAKWHGINLGAEYTLVKNALVFAEFNYSKEKDSDTGAVKAIGVGMKVEW</sequence>
<dbReference type="PANTHER" id="PTHR34501:SF2">
    <property type="entry name" value="OUTER MEMBRANE PORIN F-RELATED"/>
    <property type="match status" value="1"/>
</dbReference>
<dbReference type="Pfam" id="PF13609">
    <property type="entry name" value="Porin_4"/>
    <property type="match status" value="1"/>
</dbReference>
<feature type="chain" id="PRO_5042553228" evidence="10">
    <location>
        <begin position="21"/>
        <end position="335"/>
    </location>
</feature>
<dbReference type="Gene3D" id="2.40.160.10">
    <property type="entry name" value="Porin"/>
    <property type="match status" value="1"/>
</dbReference>
<keyword evidence="4" id="KW-0812">Transmembrane</keyword>